<feature type="domain" description="LicD/FKTN/FKRP nucleotidyltransferase" evidence="2">
    <location>
        <begin position="159"/>
        <end position="205"/>
    </location>
</feature>
<dbReference type="InterPro" id="IPR052942">
    <property type="entry name" value="LPS_cholinephosphotransferase"/>
</dbReference>
<protein>
    <recommendedName>
        <fullName evidence="2">LicD/FKTN/FKRP nucleotidyltransferase domain-containing protein</fullName>
    </recommendedName>
</protein>
<gene>
    <name evidence="3" type="ORF">BaRGS_00029903</name>
</gene>
<keyword evidence="1" id="KW-0812">Transmembrane</keyword>
<keyword evidence="1" id="KW-0472">Membrane</keyword>
<keyword evidence="4" id="KW-1185">Reference proteome</keyword>
<accession>A0ABD0JUQ8</accession>
<organism evidence="3 4">
    <name type="scientific">Batillaria attramentaria</name>
    <dbReference type="NCBI Taxonomy" id="370345"/>
    <lineage>
        <taxon>Eukaryota</taxon>
        <taxon>Metazoa</taxon>
        <taxon>Spiralia</taxon>
        <taxon>Lophotrochozoa</taxon>
        <taxon>Mollusca</taxon>
        <taxon>Gastropoda</taxon>
        <taxon>Caenogastropoda</taxon>
        <taxon>Sorbeoconcha</taxon>
        <taxon>Cerithioidea</taxon>
        <taxon>Batillariidae</taxon>
        <taxon>Batillaria</taxon>
    </lineage>
</organism>
<dbReference type="EMBL" id="JACVVK020000316">
    <property type="protein sequence ID" value="KAK7478804.1"/>
    <property type="molecule type" value="Genomic_DNA"/>
</dbReference>
<comment type="caution">
    <text evidence="3">The sequence shown here is derived from an EMBL/GenBank/DDBJ whole genome shotgun (WGS) entry which is preliminary data.</text>
</comment>
<proteinExistence type="predicted"/>
<sequence length="365" mass="43546">MALTNSCTMHQRKPNWKKVKARMKVVAAVVIVIMLITPLRNSLVPFVYWDWPNVWNELHSVRLFWILLTDLFYYIDRTPYTGSCAHIHPHLEPLNKLHVERFVSYSEEDFYAAVERVKARYSQEDLWKLDHFKPSLTPEEQREMRYSLLTLTSALDLFNVTYFVACGTLIGAHRHHGFIPWDDDADILIKASEWELAREVLSCVPDFSLNMGRDYMWKFMWNKSKFWKWEDFIRFPFIDIFPYNEDDNHVWPLTIWMKWEVLWRKQDIFPPSRLPLEGYEVNVPHNPGRTLSNNFGDVRAVCASRKYKRKERQSFPHKERVMVPCSMLYGIYPFVFEKNVSGTERPVQQLRLGERVLSEYTPHTS</sequence>
<dbReference type="PANTHER" id="PTHR43404">
    <property type="entry name" value="LIPOPOLYSACCHARIDE CHOLINEPHOSPHOTRANSFERASE LICD"/>
    <property type="match status" value="1"/>
</dbReference>
<evidence type="ECO:0000256" key="1">
    <source>
        <dbReference type="SAM" id="Phobius"/>
    </source>
</evidence>
<feature type="transmembrane region" description="Helical" evidence="1">
    <location>
        <begin position="21"/>
        <end position="39"/>
    </location>
</feature>
<evidence type="ECO:0000313" key="3">
    <source>
        <dbReference type="EMBL" id="KAK7478804.1"/>
    </source>
</evidence>
<dbReference type="AlphaFoldDB" id="A0ABD0JUQ8"/>
<dbReference type="GO" id="GO:0009100">
    <property type="term" value="P:glycoprotein metabolic process"/>
    <property type="evidence" value="ECO:0007669"/>
    <property type="project" value="UniProtKB-ARBA"/>
</dbReference>
<dbReference type="PANTHER" id="PTHR43404:SF1">
    <property type="entry name" value="MNN4P"/>
    <property type="match status" value="1"/>
</dbReference>
<evidence type="ECO:0000259" key="2">
    <source>
        <dbReference type="Pfam" id="PF04991"/>
    </source>
</evidence>
<dbReference type="Proteomes" id="UP001519460">
    <property type="component" value="Unassembled WGS sequence"/>
</dbReference>
<reference evidence="3 4" key="1">
    <citation type="journal article" date="2023" name="Sci. Data">
        <title>Genome assembly of the Korean intertidal mud-creeper Batillaria attramentaria.</title>
        <authorList>
            <person name="Patra A.K."/>
            <person name="Ho P.T."/>
            <person name="Jun S."/>
            <person name="Lee S.J."/>
            <person name="Kim Y."/>
            <person name="Won Y.J."/>
        </authorList>
    </citation>
    <scope>NUCLEOTIDE SEQUENCE [LARGE SCALE GENOMIC DNA]</scope>
    <source>
        <strain evidence="3">Wonlab-2016</strain>
    </source>
</reference>
<dbReference type="InterPro" id="IPR007074">
    <property type="entry name" value="LicD/FKTN/FKRP_NTP_transf"/>
</dbReference>
<name>A0ABD0JUQ8_9CAEN</name>
<dbReference type="Pfam" id="PF04991">
    <property type="entry name" value="LicD"/>
    <property type="match status" value="1"/>
</dbReference>
<evidence type="ECO:0000313" key="4">
    <source>
        <dbReference type="Proteomes" id="UP001519460"/>
    </source>
</evidence>
<keyword evidence="1" id="KW-1133">Transmembrane helix</keyword>